<evidence type="ECO:0008006" key="5">
    <source>
        <dbReference type="Google" id="ProtNLM"/>
    </source>
</evidence>
<evidence type="ECO:0000256" key="1">
    <source>
        <dbReference type="SAM" id="MobiDB-lite"/>
    </source>
</evidence>
<dbReference type="InterPro" id="IPR010767">
    <property type="entry name" value="Phage_CGC-2007_Cje0229"/>
</dbReference>
<proteinExistence type="predicted"/>
<dbReference type="EMBL" id="SJPX01000002">
    <property type="protein sequence ID" value="TWU55823.1"/>
    <property type="molecule type" value="Genomic_DNA"/>
</dbReference>
<keyword evidence="4" id="KW-1185">Reference proteome</keyword>
<dbReference type="AlphaFoldDB" id="A0A5C6F1Z8"/>
<sequence precursor="true">MRLSLAFGLCTFAFLAGCNPTTVSDSADFGRFEGDIVASWAENGRDMVLRDTFRYVDSANREWTAPAGSVVNGASIPAAFWSVIGGPFEGKYRNASVVHDVGCDEMRQSWKDVHKMFYEACRCGGVDDSQAKMMYYAVYHFGPRWEPMAETIVQSVDAGNGQTVLQEVASQRMARIDPPPPTAEEIQQVEAFVAEENPHPEAIRELDRYQLHRRSGHGDRRDRISSTSDRSRDFASRWDNQERAVRSYHRGSSRSGLQPATEDAVIAKVREHVEQQTGELRPAVYTVEPGRDAYRVSVQYVHEDEQGQVVADEGGLSTALVSGEGKLIEFVNGR</sequence>
<dbReference type="RefSeq" id="WP_146533947.1">
    <property type="nucleotide sequence ID" value="NZ_SJPX01000002.1"/>
</dbReference>
<comment type="caution">
    <text evidence="3">The sequence shown here is derived from an EMBL/GenBank/DDBJ whole genome shotgun (WGS) entry which is preliminary data.</text>
</comment>
<gene>
    <name evidence="3" type="ORF">Poly59_21260</name>
</gene>
<reference evidence="3 4" key="1">
    <citation type="submission" date="2019-02" db="EMBL/GenBank/DDBJ databases">
        <title>Deep-cultivation of Planctomycetes and their phenomic and genomic characterization uncovers novel biology.</title>
        <authorList>
            <person name="Wiegand S."/>
            <person name="Jogler M."/>
            <person name="Boedeker C."/>
            <person name="Pinto D."/>
            <person name="Vollmers J."/>
            <person name="Rivas-Marin E."/>
            <person name="Kohn T."/>
            <person name="Peeters S.H."/>
            <person name="Heuer A."/>
            <person name="Rast P."/>
            <person name="Oberbeckmann S."/>
            <person name="Bunk B."/>
            <person name="Jeske O."/>
            <person name="Meyerdierks A."/>
            <person name="Storesund J.E."/>
            <person name="Kallscheuer N."/>
            <person name="Luecker S."/>
            <person name="Lage O.M."/>
            <person name="Pohl T."/>
            <person name="Merkel B.J."/>
            <person name="Hornburger P."/>
            <person name="Mueller R.-W."/>
            <person name="Bruemmer F."/>
            <person name="Labrenz M."/>
            <person name="Spormann A.M."/>
            <person name="Op Den Camp H."/>
            <person name="Overmann J."/>
            <person name="Amann R."/>
            <person name="Jetten M.S.M."/>
            <person name="Mascher T."/>
            <person name="Medema M.H."/>
            <person name="Devos D.P."/>
            <person name="Kaster A.-K."/>
            <person name="Ovreas L."/>
            <person name="Rohde M."/>
            <person name="Galperin M.Y."/>
            <person name="Jogler C."/>
        </authorList>
    </citation>
    <scope>NUCLEOTIDE SEQUENCE [LARGE SCALE GENOMIC DNA]</scope>
    <source>
        <strain evidence="3 4">Poly59</strain>
    </source>
</reference>
<feature type="signal peptide" evidence="2">
    <location>
        <begin position="1"/>
        <end position="18"/>
    </location>
</feature>
<keyword evidence="2" id="KW-0732">Signal</keyword>
<dbReference type="Pfam" id="PF07087">
    <property type="entry name" value="DUF1353"/>
    <property type="match status" value="1"/>
</dbReference>
<feature type="region of interest" description="Disordered" evidence="1">
    <location>
        <begin position="206"/>
        <end position="237"/>
    </location>
</feature>
<dbReference type="OrthoDB" id="7860705at2"/>
<feature type="chain" id="PRO_5022789023" description="DUF1353 domain-containing protein" evidence="2">
    <location>
        <begin position="19"/>
        <end position="334"/>
    </location>
</feature>
<protein>
    <recommendedName>
        <fullName evidence="5">DUF1353 domain-containing protein</fullName>
    </recommendedName>
</protein>
<dbReference type="Proteomes" id="UP000317977">
    <property type="component" value="Unassembled WGS sequence"/>
</dbReference>
<accession>A0A5C6F1Z8</accession>
<evidence type="ECO:0000256" key="2">
    <source>
        <dbReference type="SAM" id="SignalP"/>
    </source>
</evidence>
<organism evidence="3 4">
    <name type="scientific">Rubripirellula reticaptiva</name>
    <dbReference type="NCBI Taxonomy" id="2528013"/>
    <lineage>
        <taxon>Bacteria</taxon>
        <taxon>Pseudomonadati</taxon>
        <taxon>Planctomycetota</taxon>
        <taxon>Planctomycetia</taxon>
        <taxon>Pirellulales</taxon>
        <taxon>Pirellulaceae</taxon>
        <taxon>Rubripirellula</taxon>
    </lineage>
</organism>
<name>A0A5C6F1Z8_9BACT</name>
<dbReference type="PROSITE" id="PS51257">
    <property type="entry name" value="PROKAR_LIPOPROTEIN"/>
    <property type="match status" value="1"/>
</dbReference>
<evidence type="ECO:0000313" key="3">
    <source>
        <dbReference type="EMBL" id="TWU55823.1"/>
    </source>
</evidence>
<evidence type="ECO:0000313" key="4">
    <source>
        <dbReference type="Proteomes" id="UP000317977"/>
    </source>
</evidence>